<sequence length="355" mass="40812">MGYPLLVQRRSFYIGLSLILLILLSNFSVQKLELTGPVQPWLVYGTIIDVMIVVPVVLFLIVLRRKPTFTLFAPLMVSGLLFLHWIVPSYAKDDLLYLNYTVIMLEVSFICVELILAVMFIRKLPEWRAHFKDAKTTHVLLMPRLFYANEKTFAFRGKLAHFERLGRFLATDAAAIRFSLFPWLDSYPSRRRSFSYHRNSEYFGVFLMLIHAMAIEIIAVHAMLAQFSHTAAWIATLLDVYALLFLIADYQAIRKSPVVIERQVLHIQKGLRFHITVPFEQVASISPCEKAAAECSKDKEGINLTLGGLETKSPQFELRLKTNLDAYMIFGFKKKVSTVYLTLDEPEAFLKELSF</sequence>
<feature type="transmembrane region" description="Helical" evidence="1">
    <location>
        <begin position="69"/>
        <end position="91"/>
    </location>
</feature>
<dbReference type="RefSeq" id="WP_245029437.1">
    <property type="nucleotide sequence ID" value="NZ_CP095075.1"/>
</dbReference>
<evidence type="ECO:0000313" key="3">
    <source>
        <dbReference type="Proteomes" id="UP000830326"/>
    </source>
</evidence>
<dbReference type="EMBL" id="CP095075">
    <property type="protein sequence ID" value="UOR10337.1"/>
    <property type="molecule type" value="Genomic_DNA"/>
</dbReference>
<feature type="transmembrane region" description="Helical" evidence="1">
    <location>
        <begin position="97"/>
        <end position="121"/>
    </location>
</feature>
<evidence type="ECO:0000256" key="1">
    <source>
        <dbReference type="SAM" id="Phobius"/>
    </source>
</evidence>
<name>A0ABY4H6N1_9BACI</name>
<proteinExistence type="predicted"/>
<gene>
    <name evidence="2" type="ORF">MUO15_11555</name>
</gene>
<keyword evidence="1" id="KW-0812">Transmembrane</keyword>
<keyword evidence="3" id="KW-1185">Reference proteome</keyword>
<feature type="transmembrane region" description="Helical" evidence="1">
    <location>
        <begin position="41"/>
        <end position="62"/>
    </location>
</feature>
<feature type="transmembrane region" description="Helical" evidence="1">
    <location>
        <begin position="230"/>
        <end position="248"/>
    </location>
</feature>
<protein>
    <recommendedName>
        <fullName evidence="4">Beta-carotene 15,15'-monooxygenase</fullName>
    </recommendedName>
</protein>
<dbReference type="Proteomes" id="UP000830326">
    <property type="component" value="Chromosome"/>
</dbReference>
<organism evidence="2 3">
    <name type="scientific">Halobacillus amylolyticus</name>
    <dbReference type="NCBI Taxonomy" id="2932259"/>
    <lineage>
        <taxon>Bacteria</taxon>
        <taxon>Bacillati</taxon>
        <taxon>Bacillota</taxon>
        <taxon>Bacilli</taxon>
        <taxon>Bacillales</taxon>
        <taxon>Bacillaceae</taxon>
        <taxon>Halobacillus</taxon>
    </lineage>
</organism>
<evidence type="ECO:0000313" key="2">
    <source>
        <dbReference type="EMBL" id="UOR10337.1"/>
    </source>
</evidence>
<feature type="transmembrane region" description="Helical" evidence="1">
    <location>
        <begin position="202"/>
        <end position="224"/>
    </location>
</feature>
<feature type="transmembrane region" description="Helical" evidence="1">
    <location>
        <begin position="12"/>
        <end position="29"/>
    </location>
</feature>
<keyword evidence="1" id="KW-1133">Transmembrane helix</keyword>
<accession>A0ABY4H6N1</accession>
<reference evidence="2" key="1">
    <citation type="submission" date="2022-04" db="EMBL/GenBank/DDBJ databases">
        <title>Halobacillus sp. isolated from saltern.</title>
        <authorList>
            <person name="Won M."/>
            <person name="Lee C.-M."/>
            <person name="Woen H.-Y."/>
            <person name="Kwon S.-W."/>
        </authorList>
    </citation>
    <scope>NUCLEOTIDE SEQUENCE</scope>
    <source>
        <strain evidence="2">SSHM10-5</strain>
    </source>
</reference>
<evidence type="ECO:0008006" key="4">
    <source>
        <dbReference type="Google" id="ProtNLM"/>
    </source>
</evidence>
<keyword evidence="1" id="KW-0472">Membrane</keyword>